<feature type="transmembrane region" description="Helical" evidence="1">
    <location>
        <begin position="249"/>
        <end position="269"/>
    </location>
</feature>
<sequence length="290" mass="31495">MTAALLTKYNLFMQDTKKAGVFSVVIMFMLTFLGIFSIVAVSRPSNYELCGNDGPALWVSANFYFSTFGGLIGAVYELYLVMIGKTFEVDTIPVVPRIRGFNAGYIFTVGLIFDVFMVFGEKNPSTLNALVFFLAIIGTLMAPGLAFPNSKGEKAGQAFFGGMTMLSMLLIFIKGTAYGGLSARILLGVNKLLSAGGAMLTPPNKSLQHNIQFHILRFIANIMLLVAFLKAQNEFSCFTENAQVLLSETFLPTVSVSVVSGWVLHFFFISKIGGGVEESADANDYTDMAC</sequence>
<proteinExistence type="predicted"/>
<keyword evidence="3" id="KW-1185">Reference proteome</keyword>
<feature type="transmembrane region" description="Helical" evidence="1">
    <location>
        <begin position="158"/>
        <end position="177"/>
    </location>
</feature>
<gene>
    <name evidence="2" type="ORF">CTEN210_06133</name>
</gene>
<dbReference type="AlphaFoldDB" id="A0AAD3CPG8"/>
<comment type="caution">
    <text evidence="2">The sequence shown here is derived from an EMBL/GenBank/DDBJ whole genome shotgun (WGS) entry which is preliminary data.</text>
</comment>
<keyword evidence="1" id="KW-1133">Transmembrane helix</keyword>
<keyword evidence="1" id="KW-0812">Transmembrane</keyword>
<feature type="transmembrane region" description="Helical" evidence="1">
    <location>
        <begin position="126"/>
        <end position="146"/>
    </location>
</feature>
<feature type="transmembrane region" description="Helical" evidence="1">
    <location>
        <begin position="61"/>
        <end position="82"/>
    </location>
</feature>
<protein>
    <submittedName>
        <fullName evidence="2">Uncharacterized protein</fullName>
    </submittedName>
</protein>
<feature type="transmembrane region" description="Helical" evidence="1">
    <location>
        <begin position="21"/>
        <end position="41"/>
    </location>
</feature>
<feature type="transmembrane region" description="Helical" evidence="1">
    <location>
        <begin position="213"/>
        <end position="229"/>
    </location>
</feature>
<reference evidence="2 3" key="1">
    <citation type="journal article" date="2021" name="Sci. Rep.">
        <title>The genome of the diatom Chaetoceros tenuissimus carries an ancient integrated fragment of an extant virus.</title>
        <authorList>
            <person name="Hongo Y."/>
            <person name="Kimura K."/>
            <person name="Takaki Y."/>
            <person name="Yoshida Y."/>
            <person name="Baba S."/>
            <person name="Kobayashi G."/>
            <person name="Nagasaki K."/>
            <person name="Hano T."/>
            <person name="Tomaru Y."/>
        </authorList>
    </citation>
    <scope>NUCLEOTIDE SEQUENCE [LARGE SCALE GENOMIC DNA]</scope>
    <source>
        <strain evidence="2 3">NIES-3715</strain>
    </source>
</reference>
<evidence type="ECO:0000313" key="2">
    <source>
        <dbReference type="EMBL" id="GFH49657.1"/>
    </source>
</evidence>
<organism evidence="2 3">
    <name type="scientific">Chaetoceros tenuissimus</name>
    <dbReference type="NCBI Taxonomy" id="426638"/>
    <lineage>
        <taxon>Eukaryota</taxon>
        <taxon>Sar</taxon>
        <taxon>Stramenopiles</taxon>
        <taxon>Ochrophyta</taxon>
        <taxon>Bacillariophyta</taxon>
        <taxon>Coscinodiscophyceae</taxon>
        <taxon>Chaetocerotophycidae</taxon>
        <taxon>Chaetocerotales</taxon>
        <taxon>Chaetocerotaceae</taxon>
        <taxon>Chaetoceros</taxon>
    </lineage>
</organism>
<dbReference type="Proteomes" id="UP001054902">
    <property type="component" value="Unassembled WGS sequence"/>
</dbReference>
<evidence type="ECO:0000256" key="1">
    <source>
        <dbReference type="SAM" id="Phobius"/>
    </source>
</evidence>
<accession>A0AAD3CPG8</accession>
<keyword evidence="1" id="KW-0472">Membrane</keyword>
<dbReference type="EMBL" id="BLLK01000038">
    <property type="protein sequence ID" value="GFH49657.1"/>
    <property type="molecule type" value="Genomic_DNA"/>
</dbReference>
<evidence type="ECO:0000313" key="3">
    <source>
        <dbReference type="Proteomes" id="UP001054902"/>
    </source>
</evidence>
<name>A0AAD3CPG8_9STRA</name>
<feature type="transmembrane region" description="Helical" evidence="1">
    <location>
        <begin position="103"/>
        <end position="120"/>
    </location>
</feature>